<evidence type="ECO:0000256" key="2">
    <source>
        <dbReference type="ARBA" id="ARBA00023015"/>
    </source>
</evidence>
<dbReference type="Pfam" id="PF00170">
    <property type="entry name" value="bZIP_1"/>
    <property type="match status" value="1"/>
</dbReference>
<dbReference type="Gene3D" id="1.20.5.170">
    <property type="match status" value="1"/>
</dbReference>
<reference evidence="8 9" key="1">
    <citation type="journal article" date="2015" name="Genome Biol. Evol.">
        <title>Phylogenomic analyses indicate that early fungi evolved digesting cell walls of algal ancestors of land plants.</title>
        <authorList>
            <person name="Chang Y."/>
            <person name="Wang S."/>
            <person name="Sekimoto S."/>
            <person name="Aerts A.L."/>
            <person name="Choi C."/>
            <person name="Clum A."/>
            <person name="LaButti K.M."/>
            <person name="Lindquist E.A."/>
            <person name="Yee Ngan C."/>
            <person name="Ohm R.A."/>
            <person name="Salamov A.A."/>
            <person name="Grigoriev I.V."/>
            <person name="Spatafora J.W."/>
            <person name="Berbee M.L."/>
        </authorList>
    </citation>
    <scope>NUCLEOTIDE SEQUENCE [LARGE SCALE GENOMIC DNA]</scope>
    <source>
        <strain evidence="8 9">NRRL 1564</strain>
    </source>
</reference>
<dbReference type="PANTHER" id="PTHR19304">
    <property type="entry name" value="CYCLIC-AMP RESPONSE ELEMENT BINDING PROTEIN"/>
    <property type="match status" value="1"/>
</dbReference>
<dbReference type="SUPFAM" id="SSF57959">
    <property type="entry name" value="Leucine zipper domain"/>
    <property type="match status" value="1"/>
</dbReference>
<dbReference type="CDD" id="cd14686">
    <property type="entry name" value="bZIP"/>
    <property type="match status" value="1"/>
</dbReference>
<dbReference type="STRING" id="763665.A0A2G5BC11"/>
<dbReference type="OrthoDB" id="295274at2759"/>
<dbReference type="Proteomes" id="UP000242474">
    <property type="component" value="Unassembled WGS sequence"/>
</dbReference>
<evidence type="ECO:0000256" key="5">
    <source>
        <dbReference type="SAM" id="Coils"/>
    </source>
</evidence>
<evidence type="ECO:0000256" key="3">
    <source>
        <dbReference type="ARBA" id="ARBA00023163"/>
    </source>
</evidence>
<gene>
    <name evidence="8" type="ORF">COEREDRAFT_8321</name>
</gene>
<feature type="domain" description="BZIP" evidence="7">
    <location>
        <begin position="379"/>
        <end position="435"/>
    </location>
</feature>
<dbReference type="SMART" id="SM00338">
    <property type="entry name" value="BRLZ"/>
    <property type="match status" value="1"/>
</dbReference>
<dbReference type="GO" id="GO:0005634">
    <property type="term" value="C:nucleus"/>
    <property type="evidence" value="ECO:0007669"/>
    <property type="project" value="UniProtKB-SubCell"/>
</dbReference>
<dbReference type="PROSITE" id="PS00036">
    <property type="entry name" value="BZIP_BASIC"/>
    <property type="match status" value="1"/>
</dbReference>
<keyword evidence="4" id="KW-0539">Nucleus</keyword>
<comment type="subcellular location">
    <subcellularLocation>
        <location evidence="1">Nucleus</location>
    </subcellularLocation>
</comment>
<name>A0A2G5BC11_COERN</name>
<protein>
    <recommendedName>
        <fullName evidence="7">BZIP domain-containing protein</fullName>
    </recommendedName>
</protein>
<feature type="compositionally biased region" description="Low complexity" evidence="6">
    <location>
        <begin position="468"/>
        <end position="479"/>
    </location>
</feature>
<accession>A0A2G5BC11</accession>
<evidence type="ECO:0000256" key="6">
    <source>
        <dbReference type="SAM" id="MobiDB-lite"/>
    </source>
</evidence>
<dbReference type="InterPro" id="IPR051027">
    <property type="entry name" value="bZIP_transcription_factors"/>
</dbReference>
<dbReference type="InterPro" id="IPR046347">
    <property type="entry name" value="bZIP_sf"/>
</dbReference>
<organism evidence="8 9">
    <name type="scientific">Coemansia reversa (strain ATCC 12441 / NRRL 1564)</name>
    <dbReference type="NCBI Taxonomy" id="763665"/>
    <lineage>
        <taxon>Eukaryota</taxon>
        <taxon>Fungi</taxon>
        <taxon>Fungi incertae sedis</taxon>
        <taxon>Zoopagomycota</taxon>
        <taxon>Kickxellomycotina</taxon>
        <taxon>Kickxellomycetes</taxon>
        <taxon>Kickxellales</taxon>
        <taxon>Kickxellaceae</taxon>
        <taxon>Coemansia</taxon>
    </lineage>
</organism>
<feature type="compositionally biased region" description="Polar residues" evidence="6">
    <location>
        <begin position="207"/>
        <end position="225"/>
    </location>
</feature>
<evidence type="ECO:0000313" key="9">
    <source>
        <dbReference type="Proteomes" id="UP000242474"/>
    </source>
</evidence>
<keyword evidence="5" id="KW-0175">Coiled coil</keyword>
<feature type="region of interest" description="Disordered" evidence="6">
    <location>
        <begin position="445"/>
        <end position="498"/>
    </location>
</feature>
<feature type="region of interest" description="Disordered" evidence="6">
    <location>
        <begin position="204"/>
        <end position="230"/>
    </location>
</feature>
<evidence type="ECO:0000313" key="8">
    <source>
        <dbReference type="EMBL" id="PIA16532.1"/>
    </source>
</evidence>
<dbReference type="AlphaFoldDB" id="A0A2G5BC11"/>
<evidence type="ECO:0000256" key="1">
    <source>
        <dbReference type="ARBA" id="ARBA00004123"/>
    </source>
</evidence>
<sequence length="498" mass="50941">MSALTGTAEVTEALAAAAAEAASVAPSTMEGMTYAANNSAPFPKLQPEQDVSQHAAAVSAALSSAISETITAAAISTAMASTQIASGMSLETGTTASDEQNVLASLSGNAHDQVMEMMHTYQAANAHRRRSSVEAAAAASSVLASIANSSKPYMDGGVAAAMAAAVHSQTNMPPIATYAAQAAQHSAAAAALLAASNMPPMMLPTIPSGTTSLRNTPPPSATASSELHPPVLSTGPLDNVSAAAASLSPFAVSCLSSLPSSAPFAMSEQITASIAATAIGMAPGSLVSSHIMPTPTLAVAAADDLPRSDSAAKYPQTGRGRNPAAGISVAAAVAAAQDEERYSSDSENDDNPLSSNGMPLTPDAPGSGRPGSLRHLTTDERRARRLQRNRLAAKECRQKKKAYIQNLEEQVDAMQEENSRLRKENGRLRKENEELGAKLTLGGMRASSAATTPVLDPNHAMPSECNDSIDSLSSPSLASKRPRVAVRSTSSARLQNGC</sequence>
<keyword evidence="9" id="KW-1185">Reference proteome</keyword>
<dbReference type="EMBL" id="KZ303499">
    <property type="protein sequence ID" value="PIA16532.1"/>
    <property type="molecule type" value="Genomic_DNA"/>
</dbReference>
<evidence type="ECO:0000256" key="4">
    <source>
        <dbReference type="ARBA" id="ARBA00023242"/>
    </source>
</evidence>
<evidence type="ECO:0000259" key="7">
    <source>
        <dbReference type="PROSITE" id="PS50217"/>
    </source>
</evidence>
<feature type="coiled-coil region" evidence="5">
    <location>
        <begin position="397"/>
        <end position="438"/>
    </location>
</feature>
<dbReference type="PROSITE" id="PS50217">
    <property type="entry name" value="BZIP"/>
    <property type="match status" value="1"/>
</dbReference>
<dbReference type="GO" id="GO:0003700">
    <property type="term" value="F:DNA-binding transcription factor activity"/>
    <property type="evidence" value="ECO:0007669"/>
    <property type="project" value="InterPro"/>
</dbReference>
<proteinExistence type="predicted"/>
<keyword evidence="3" id="KW-0804">Transcription</keyword>
<feature type="region of interest" description="Disordered" evidence="6">
    <location>
        <begin position="336"/>
        <end position="382"/>
    </location>
</feature>
<feature type="compositionally biased region" description="Polar residues" evidence="6">
    <location>
        <begin position="487"/>
        <end position="498"/>
    </location>
</feature>
<dbReference type="InterPro" id="IPR004827">
    <property type="entry name" value="bZIP"/>
</dbReference>
<keyword evidence="2" id="KW-0805">Transcription regulation</keyword>